<dbReference type="Proteomes" id="UP000035704">
    <property type="component" value="Chromosome"/>
</dbReference>
<dbReference type="PATRIC" id="fig|84022.6.peg.1567"/>
<dbReference type="OrthoDB" id="90759at2"/>
<dbReference type="AlphaFoldDB" id="A0A0G3WAX8"/>
<name>A0A0G3WAX8_9CLOT</name>
<accession>A0A0G3WAX8</accession>
<dbReference type="NCBIfam" id="TIGR01634">
    <property type="entry name" value="tail_P2_I"/>
    <property type="match status" value="1"/>
</dbReference>
<evidence type="ECO:0000313" key="2">
    <source>
        <dbReference type="Proteomes" id="UP000035704"/>
    </source>
</evidence>
<dbReference type="RefSeq" id="WP_052661258.1">
    <property type="nucleotide sequence ID" value="NZ_CP009687.1"/>
</dbReference>
<dbReference type="EMBL" id="CP009687">
    <property type="protein sequence ID" value="AKL95025.1"/>
    <property type="molecule type" value="Genomic_DNA"/>
</dbReference>
<keyword evidence="2" id="KW-1185">Reference proteome</keyword>
<protein>
    <submittedName>
        <fullName evidence="1">Putative phage tail protein</fullName>
    </submittedName>
</protein>
<dbReference type="KEGG" id="cace:CACET_c15760"/>
<dbReference type="STRING" id="84022.CACET_c15760"/>
<sequence>MIDVYNIKLIDILPPNFKNDPDILAASKALDDEFVLLIDEVKNCILLPRIDELGSELIDLLAWELHVDFYDTSLSLEKRRQLVKNSLKWHKRKGTPSAVEEVITTAFDNAWIEEWLEYGGEPYHFRIKTEALIEDAQKLNQIFKAINSVKNTRSWLDSIAIERANRLGVNLGTVTQQSIKITIVSKLLKDTYNLESNIFLGAVCTQTNEITIYTEVN</sequence>
<evidence type="ECO:0000313" key="1">
    <source>
        <dbReference type="EMBL" id="AKL95025.1"/>
    </source>
</evidence>
<gene>
    <name evidence="1" type="ORF">CACET_c15760</name>
</gene>
<reference evidence="1 2" key="1">
    <citation type="submission" date="2014-10" db="EMBL/GenBank/DDBJ databases">
        <title>Genome sequence of Clostridium aceticum DSM 1496.</title>
        <authorList>
            <person name="Poehlein A."/>
            <person name="Schiel-Bengelsdorf B."/>
            <person name="Gottschalk G."/>
            <person name="Duerre P."/>
            <person name="Daniel R."/>
        </authorList>
    </citation>
    <scope>NUCLEOTIDE SEQUENCE [LARGE SCALE GENOMIC DNA]</scope>
    <source>
        <strain evidence="1 2">DSM 1496</strain>
    </source>
</reference>
<dbReference type="Pfam" id="PF09684">
    <property type="entry name" value="Tail_P2_I"/>
    <property type="match status" value="1"/>
</dbReference>
<organism evidence="1 2">
    <name type="scientific">Clostridium aceticum</name>
    <dbReference type="NCBI Taxonomy" id="84022"/>
    <lineage>
        <taxon>Bacteria</taxon>
        <taxon>Bacillati</taxon>
        <taxon>Bacillota</taxon>
        <taxon>Clostridia</taxon>
        <taxon>Eubacteriales</taxon>
        <taxon>Clostridiaceae</taxon>
        <taxon>Clostridium</taxon>
    </lineage>
</organism>
<dbReference type="InterPro" id="IPR006521">
    <property type="entry name" value="Tail_protein_I"/>
</dbReference>
<proteinExistence type="predicted"/>